<sequence>MEHVKSTLATATLAMFGLVAAAHILHPGNFDARTRRATPAVAVTEPAPRAPAWIDPPSRSIPATASSSVDARTTALDIFAPATSPVTFTLASTAASMPAPVTLRDGPKTERARKAVSTRRHRFARDAARQRQASVERNRLAGSSAGKSENDKTAVATERSKQVDLIGDLIRGLGLGSKSEG</sequence>
<keyword evidence="3" id="KW-1185">Reference proteome</keyword>
<reference evidence="2 3" key="1">
    <citation type="submission" date="2019-09" db="EMBL/GenBank/DDBJ databases">
        <title>YIM 132548 draft genome.</title>
        <authorList>
            <person name="Jiang L."/>
        </authorList>
    </citation>
    <scope>NUCLEOTIDE SEQUENCE [LARGE SCALE GENOMIC DNA]</scope>
    <source>
        <strain evidence="2 3">YIM 132548</strain>
    </source>
</reference>
<evidence type="ECO:0000256" key="1">
    <source>
        <dbReference type="SAM" id="MobiDB-lite"/>
    </source>
</evidence>
<proteinExistence type="predicted"/>
<comment type="caution">
    <text evidence="2">The sequence shown here is derived from an EMBL/GenBank/DDBJ whole genome shotgun (WGS) entry which is preliminary data.</text>
</comment>
<evidence type="ECO:0000313" key="2">
    <source>
        <dbReference type="EMBL" id="KAB1073003.1"/>
    </source>
</evidence>
<gene>
    <name evidence="2" type="ORF">F6X51_13560</name>
</gene>
<accession>A0A6N6MQM5</accession>
<feature type="region of interest" description="Disordered" evidence="1">
    <location>
        <begin position="120"/>
        <end position="160"/>
    </location>
</feature>
<dbReference type="AlphaFoldDB" id="A0A6N6MQM5"/>
<organism evidence="2 3">
    <name type="scientific">Methylobacterium planeticum</name>
    <dbReference type="NCBI Taxonomy" id="2615211"/>
    <lineage>
        <taxon>Bacteria</taxon>
        <taxon>Pseudomonadati</taxon>
        <taxon>Pseudomonadota</taxon>
        <taxon>Alphaproteobacteria</taxon>
        <taxon>Hyphomicrobiales</taxon>
        <taxon>Methylobacteriaceae</taxon>
        <taxon>Methylobacterium</taxon>
    </lineage>
</organism>
<dbReference type="EMBL" id="VZZJ01000010">
    <property type="protein sequence ID" value="KAB1073003.1"/>
    <property type="molecule type" value="Genomic_DNA"/>
</dbReference>
<feature type="compositionally biased region" description="Basic and acidic residues" evidence="1">
    <location>
        <begin position="124"/>
        <end position="139"/>
    </location>
</feature>
<feature type="compositionally biased region" description="Basic and acidic residues" evidence="1">
    <location>
        <begin position="148"/>
        <end position="160"/>
    </location>
</feature>
<dbReference type="Proteomes" id="UP000441523">
    <property type="component" value="Unassembled WGS sequence"/>
</dbReference>
<dbReference type="RefSeq" id="WP_150964193.1">
    <property type="nucleotide sequence ID" value="NZ_VZZJ01000010.1"/>
</dbReference>
<evidence type="ECO:0000313" key="3">
    <source>
        <dbReference type="Proteomes" id="UP000441523"/>
    </source>
</evidence>
<protein>
    <submittedName>
        <fullName evidence="2">Uncharacterized protein</fullName>
    </submittedName>
</protein>
<name>A0A6N6MQM5_9HYPH</name>